<feature type="compositionally biased region" description="Polar residues" evidence="1">
    <location>
        <begin position="69"/>
        <end position="89"/>
    </location>
</feature>
<evidence type="ECO:0000313" key="3">
    <source>
        <dbReference type="Proteomes" id="UP000694845"/>
    </source>
</evidence>
<dbReference type="AlphaFoldDB" id="A0A8B7YFE7"/>
<keyword evidence="2" id="KW-1133">Transmembrane helix</keyword>
<dbReference type="KEGG" id="aplc:110979132"/>
<evidence type="ECO:0000256" key="1">
    <source>
        <dbReference type="SAM" id="MobiDB-lite"/>
    </source>
</evidence>
<dbReference type="GeneID" id="110979132"/>
<sequence>MESWAAAIIFIAIAVILFVLLVARTIYRANRYHDCCGSCRRSDGGDDRPKTRTHSIATELQIINENQKAAAEQETNGQTLVRSNSQTVDPLNPDSLELPVHGIHYPDPGEEIGDEDPPPGGHDTNFFVANAGYDEPDKGRPQNGSQRQDVRDQDSIEHTEHSVRNDQLSESAFEKNRADTPIQDTGDMKSNVSVSDRETALPESQSIKNTAITDTAIPGSNDEELATPTKEAGEYQDLIKEDVAPANDYQAVAPTDVDSAHEYHSAAGNDVDPQRYYEALIPNDSSGGKSGLENPVLMV</sequence>
<keyword evidence="2" id="KW-0472">Membrane</keyword>
<accession>A0A8B7YFE7</accession>
<dbReference type="RefSeq" id="XP_022090376.1">
    <property type="nucleotide sequence ID" value="XM_022234684.1"/>
</dbReference>
<dbReference type="OrthoDB" id="10617141at2759"/>
<reference evidence="4 5" key="1">
    <citation type="submission" date="2025-04" db="UniProtKB">
        <authorList>
            <consortium name="RefSeq"/>
        </authorList>
    </citation>
    <scope>IDENTIFICATION</scope>
</reference>
<dbReference type="RefSeq" id="XP_022090377.1">
    <property type="nucleotide sequence ID" value="XM_022234685.1"/>
</dbReference>
<evidence type="ECO:0000313" key="4">
    <source>
        <dbReference type="RefSeq" id="XP_022090376.1"/>
    </source>
</evidence>
<proteinExistence type="predicted"/>
<evidence type="ECO:0000313" key="5">
    <source>
        <dbReference type="RefSeq" id="XP_022090377.1"/>
    </source>
</evidence>
<feature type="compositionally biased region" description="Basic and acidic residues" evidence="1">
    <location>
        <begin position="148"/>
        <end position="164"/>
    </location>
</feature>
<feature type="region of interest" description="Disordered" evidence="1">
    <location>
        <begin position="69"/>
        <end position="209"/>
    </location>
</feature>
<organism evidence="3 4">
    <name type="scientific">Acanthaster planci</name>
    <name type="common">Crown-of-thorns starfish</name>
    <dbReference type="NCBI Taxonomy" id="133434"/>
    <lineage>
        <taxon>Eukaryota</taxon>
        <taxon>Metazoa</taxon>
        <taxon>Echinodermata</taxon>
        <taxon>Eleutherozoa</taxon>
        <taxon>Asterozoa</taxon>
        <taxon>Asteroidea</taxon>
        <taxon>Valvatacea</taxon>
        <taxon>Valvatida</taxon>
        <taxon>Acanthasteridae</taxon>
        <taxon>Acanthaster</taxon>
    </lineage>
</organism>
<feature type="compositionally biased region" description="Acidic residues" evidence="1">
    <location>
        <begin position="108"/>
        <end position="117"/>
    </location>
</feature>
<name>A0A8B7YFE7_ACAPL</name>
<dbReference type="Proteomes" id="UP000694845">
    <property type="component" value="Unplaced"/>
</dbReference>
<feature type="transmembrane region" description="Helical" evidence="2">
    <location>
        <begin position="6"/>
        <end position="23"/>
    </location>
</feature>
<protein>
    <submittedName>
        <fullName evidence="4 5">Uncharacterized protein LOC110979132</fullName>
    </submittedName>
</protein>
<keyword evidence="2" id="KW-0812">Transmembrane</keyword>
<evidence type="ECO:0000256" key="2">
    <source>
        <dbReference type="SAM" id="Phobius"/>
    </source>
</evidence>
<keyword evidence="3" id="KW-1185">Reference proteome</keyword>
<gene>
    <name evidence="4 5" type="primary">LOC110979132</name>
</gene>